<dbReference type="InterPro" id="IPR011044">
    <property type="entry name" value="Quino_amine_DH_bsu"/>
</dbReference>
<reference evidence="1 2" key="1">
    <citation type="submission" date="2018-08" db="EMBL/GenBank/DDBJ databases">
        <title>A genome reference for cultivated species of the human gut microbiota.</title>
        <authorList>
            <person name="Zou Y."/>
            <person name="Xue W."/>
            <person name="Luo G."/>
        </authorList>
    </citation>
    <scope>NUCLEOTIDE SEQUENCE [LARGE SCALE GENOMIC DNA]</scope>
    <source>
        <strain evidence="1 2">AM18-6</strain>
    </source>
</reference>
<accession>A0A396BN21</accession>
<dbReference type="EMBL" id="QRJE01000038">
    <property type="protein sequence ID" value="RHH06984.1"/>
    <property type="molecule type" value="Genomic_DNA"/>
</dbReference>
<dbReference type="RefSeq" id="WP_122330680.1">
    <property type="nucleotide sequence ID" value="NZ_JAQDYY010000027.1"/>
</dbReference>
<name>A0A396BN21_BACFG</name>
<organism evidence="1 2">
    <name type="scientific">Bacteroides fragilis</name>
    <dbReference type="NCBI Taxonomy" id="817"/>
    <lineage>
        <taxon>Bacteria</taxon>
        <taxon>Pseudomonadati</taxon>
        <taxon>Bacteroidota</taxon>
        <taxon>Bacteroidia</taxon>
        <taxon>Bacteroidales</taxon>
        <taxon>Bacteroidaceae</taxon>
        <taxon>Bacteroides</taxon>
    </lineage>
</organism>
<dbReference type="SUPFAM" id="SSF50969">
    <property type="entry name" value="YVTN repeat-like/Quinoprotein amine dehydrogenase"/>
    <property type="match status" value="1"/>
</dbReference>
<dbReference type="AlphaFoldDB" id="A0A396BN21"/>
<proteinExistence type="predicted"/>
<gene>
    <name evidence="1" type="ORF">DW228_20250</name>
</gene>
<comment type="caution">
    <text evidence="1">The sequence shown here is derived from an EMBL/GenBank/DDBJ whole genome shotgun (WGS) entry which is preliminary data.</text>
</comment>
<dbReference type="Proteomes" id="UP000266644">
    <property type="component" value="Unassembled WGS sequence"/>
</dbReference>
<evidence type="ECO:0000313" key="2">
    <source>
        <dbReference type="Proteomes" id="UP000266644"/>
    </source>
</evidence>
<sequence>MKIKEAWTVELKNGVYGGLKPIIDPFDKNRFYLSDGWGSAFPSIKLRQLSFSDGKELNSVSIKNIVRCLYFNSDGRNMFAVSDNKIFQIDRINLSIIKKFDKGIQRYSDYISSNNKDSLLLMNYNSDYLCVYNYLTEKGIKKKLKSCKGIIQGETPDTFLIFCPKTGTVLKYYLMENKLEEIIRTDIYYSAWKGNSGTFYFHLGKIVEATSNTHEHIVPTNKIITISANQPNITNEIILDAEYRKFWISENEELMYLNNINFINRNQISIYSLKEKKIIDTLTINKGEQIIELFDDKGVALSYNIENPKKITCWKYE</sequence>
<protein>
    <submittedName>
        <fullName evidence="1">Uncharacterized protein</fullName>
    </submittedName>
</protein>
<evidence type="ECO:0000313" key="1">
    <source>
        <dbReference type="EMBL" id="RHH06984.1"/>
    </source>
</evidence>